<dbReference type="InterPro" id="IPR038497">
    <property type="entry name" value="ATPase_V1-cplx_hsu_C_sf"/>
</dbReference>
<dbReference type="AlphaFoldDB" id="A0A7J6EGC0"/>
<feature type="domain" description="ATPase V1 complex subunit H C-terminal" evidence="6">
    <location>
        <begin position="331"/>
        <end position="443"/>
    </location>
</feature>
<name>A0A7J6EGC0_CANSA</name>
<dbReference type="PANTHER" id="PTHR10698">
    <property type="entry name" value="V-TYPE PROTON ATPASE SUBUNIT H"/>
    <property type="match status" value="1"/>
</dbReference>
<gene>
    <name evidence="7" type="ORF">G4B88_009740</name>
</gene>
<keyword evidence="3 5" id="KW-0375">Hydrogen ion transport</keyword>
<evidence type="ECO:0000256" key="2">
    <source>
        <dbReference type="ARBA" id="ARBA00022448"/>
    </source>
</evidence>
<dbReference type="PANTHER" id="PTHR10698:SF0">
    <property type="entry name" value="V-TYPE PROTON ATPASE SUBUNIT H"/>
    <property type="match status" value="1"/>
</dbReference>
<keyword evidence="8" id="KW-1185">Reference proteome</keyword>
<dbReference type="Gene3D" id="1.25.40.150">
    <property type="entry name" value="V-type ATPase, subunit H, C-terminal domain"/>
    <property type="match status" value="1"/>
</dbReference>
<dbReference type="InterPro" id="IPR011989">
    <property type="entry name" value="ARM-like"/>
</dbReference>
<dbReference type="Pfam" id="PF11698">
    <property type="entry name" value="V-ATPase_H_C"/>
    <property type="match status" value="1"/>
</dbReference>
<dbReference type="InterPro" id="IPR016024">
    <property type="entry name" value="ARM-type_fold"/>
</dbReference>
<keyword evidence="2 5" id="KW-0813">Transport</keyword>
<reference evidence="7 8" key="1">
    <citation type="journal article" date="2020" name="bioRxiv">
        <title>Sequence and annotation of 42 cannabis genomes reveals extensive copy number variation in cannabinoid synthesis and pathogen resistance genes.</title>
        <authorList>
            <person name="Mckernan K.J."/>
            <person name="Helbert Y."/>
            <person name="Kane L.T."/>
            <person name="Ebling H."/>
            <person name="Zhang L."/>
            <person name="Liu B."/>
            <person name="Eaton Z."/>
            <person name="Mclaughlin S."/>
            <person name="Kingan S."/>
            <person name="Baybayan P."/>
            <person name="Concepcion G."/>
            <person name="Jordan M."/>
            <person name="Riva A."/>
            <person name="Barbazuk W."/>
            <person name="Harkins T."/>
        </authorList>
    </citation>
    <scope>NUCLEOTIDE SEQUENCE [LARGE SCALE GENOMIC DNA]</scope>
    <source>
        <strain evidence="8">cv. Jamaican Lion 4</strain>
        <tissue evidence="7">Leaf</tissue>
    </source>
</reference>
<sequence>MELSTDQICFFFKVLERNIPWETYMTTNFISRTCLQLLRNYDKKPHDYKAQLLHEDGLSYVGEFLNILESIHKQETVEYVVALIDEMLQANSERAKLFHDKSLSIEKTYTLFLRLLMNNSQFVQEKSCKILTSIVSARQKIINGETSNLKKTSPNTNDVLKCLVNWLCAELQQKKPLPSNLSRSSPTAISCLATLLKEPVVKAFFVQSNGVRLLVPFINPPFIQPSIQLVYETCFCVWLLSYYEPAIQHLATSKALPRLMDVAKNSTAEKVVRVVVMIFQNMLPKGIFDSQMIQLHLSELVESLKIQIWSDEDLLNALNQLDENLNKIKSLKSFEIYKQEVLLGRLDWTSIRKDSAFWSNNIAHFEENNFQILRVLITILDTSCDPRALAVACFDLSQFIKHHIDGRFIVTKLNAKERVMKLLDHKNDEVTKNALLCTQRLLLGSKYANFF</sequence>
<dbReference type="Gene3D" id="1.25.10.10">
    <property type="entry name" value="Leucine-rich Repeat Variant"/>
    <property type="match status" value="1"/>
</dbReference>
<evidence type="ECO:0000256" key="4">
    <source>
        <dbReference type="ARBA" id="ARBA00023065"/>
    </source>
</evidence>
<dbReference type="InterPro" id="IPR011987">
    <property type="entry name" value="ATPase_V1-cplx_hsu_C"/>
</dbReference>
<comment type="subunit">
    <text evidence="5">V-ATPase is a heteromultimeric enzyme made up of two complexes: the ATP-hydrolytic V1 complex and the proton translocation V0 complex.</text>
</comment>
<evidence type="ECO:0000313" key="8">
    <source>
        <dbReference type="Proteomes" id="UP000583929"/>
    </source>
</evidence>
<evidence type="ECO:0000259" key="6">
    <source>
        <dbReference type="Pfam" id="PF11698"/>
    </source>
</evidence>
<keyword evidence="4 5" id="KW-0406">Ion transport</keyword>
<comment type="function">
    <text evidence="5">Subunit of the V1 complex of vacuolar(H+)-ATPase (V-ATPase), a multisubunit enzyme composed of a peripheral complex (V1) that hydrolyzes ATP and a membrane integral complex (V0) that translocates protons. V-ATPase is responsible for acidifying and maintaining the pH of intracellular compartments.</text>
</comment>
<dbReference type="GO" id="GO:0000221">
    <property type="term" value="C:vacuolar proton-transporting V-type ATPase, V1 domain"/>
    <property type="evidence" value="ECO:0007669"/>
    <property type="project" value="UniProtKB-UniRule"/>
</dbReference>
<comment type="similarity">
    <text evidence="1 5">Belongs to the V-ATPase H subunit family.</text>
</comment>
<dbReference type="SUPFAM" id="SSF48371">
    <property type="entry name" value="ARM repeat"/>
    <property type="match status" value="1"/>
</dbReference>
<dbReference type="Proteomes" id="UP000583929">
    <property type="component" value="Unassembled WGS sequence"/>
</dbReference>
<comment type="caution">
    <text evidence="7">The sequence shown here is derived from an EMBL/GenBank/DDBJ whole genome shotgun (WGS) entry which is preliminary data.</text>
</comment>
<dbReference type="InterPro" id="IPR004908">
    <property type="entry name" value="ATPase_V1-cplx_hsu"/>
</dbReference>
<dbReference type="GO" id="GO:0046961">
    <property type="term" value="F:proton-transporting ATPase activity, rotational mechanism"/>
    <property type="evidence" value="ECO:0007669"/>
    <property type="project" value="UniProtKB-UniRule"/>
</dbReference>
<evidence type="ECO:0000256" key="3">
    <source>
        <dbReference type="ARBA" id="ARBA00022781"/>
    </source>
</evidence>
<evidence type="ECO:0000256" key="1">
    <source>
        <dbReference type="ARBA" id="ARBA00008613"/>
    </source>
</evidence>
<protein>
    <recommendedName>
        <fullName evidence="5">V-type proton ATPase subunit H</fullName>
    </recommendedName>
</protein>
<accession>A0A7J6EGC0</accession>
<dbReference type="PIRSF" id="PIRSF032184">
    <property type="entry name" value="ATPase_V1_H"/>
    <property type="match status" value="1"/>
</dbReference>
<organism evidence="7 8">
    <name type="scientific">Cannabis sativa</name>
    <name type="common">Hemp</name>
    <name type="synonym">Marijuana</name>
    <dbReference type="NCBI Taxonomy" id="3483"/>
    <lineage>
        <taxon>Eukaryota</taxon>
        <taxon>Viridiplantae</taxon>
        <taxon>Streptophyta</taxon>
        <taxon>Embryophyta</taxon>
        <taxon>Tracheophyta</taxon>
        <taxon>Spermatophyta</taxon>
        <taxon>Magnoliopsida</taxon>
        <taxon>eudicotyledons</taxon>
        <taxon>Gunneridae</taxon>
        <taxon>Pentapetalae</taxon>
        <taxon>rosids</taxon>
        <taxon>fabids</taxon>
        <taxon>Rosales</taxon>
        <taxon>Cannabaceae</taxon>
        <taxon>Cannabis</taxon>
    </lineage>
</organism>
<proteinExistence type="inferred from homology"/>
<dbReference type="EMBL" id="JAATIQ010000406">
    <property type="protein sequence ID" value="KAF4357421.1"/>
    <property type="molecule type" value="Genomic_DNA"/>
</dbReference>
<dbReference type="Pfam" id="PF03224">
    <property type="entry name" value="V-ATPase_H_N"/>
    <property type="match status" value="1"/>
</dbReference>
<evidence type="ECO:0000256" key="5">
    <source>
        <dbReference type="PIRNR" id="PIRNR032184"/>
    </source>
</evidence>
<evidence type="ECO:0000313" key="7">
    <source>
        <dbReference type="EMBL" id="KAF4357421.1"/>
    </source>
</evidence>